<keyword evidence="1" id="KW-0560">Oxidoreductase</keyword>
<feature type="region of interest" description="Disordered" evidence="2">
    <location>
        <begin position="1"/>
        <end position="48"/>
    </location>
</feature>
<evidence type="ECO:0000313" key="4">
    <source>
        <dbReference type="EMBL" id="KAK9158686.1"/>
    </source>
</evidence>
<dbReference type="Gene3D" id="3.40.50.720">
    <property type="entry name" value="NAD(P)-binding Rossmann-like Domain"/>
    <property type="match status" value="1"/>
</dbReference>
<dbReference type="Proteomes" id="UP001419268">
    <property type="component" value="Unassembled WGS sequence"/>
</dbReference>
<evidence type="ECO:0000256" key="2">
    <source>
        <dbReference type="SAM" id="MobiDB-lite"/>
    </source>
</evidence>
<organism evidence="4 5">
    <name type="scientific">Stephania cephalantha</name>
    <dbReference type="NCBI Taxonomy" id="152367"/>
    <lineage>
        <taxon>Eukaryota</taxon>
        <taxon>Viridiplantae</taxon>
        <taxon>Streptophyta</taxon>
        <taxon>Embryophyta</taxon>
        <taxon>Tracheophyta</taxon>
        <taxon>Spermatophyta</taxon>
        <taxon>Magnoliopsida</taxon>
        <taxon>Ranunculales</taxon>
        <taxon>Menispermaceae</taxon>
        <taxon>Menispermoideae</taxon>
        <taxon>Cissampelideae</taxon>
        <taxon>Stephania</taxon>
    </lineage>
</organism>
<dbReference type="InterPro" id="IPR008030">
    <property type="entry name" value="NmrA-like"/>
</dbReference>
<name>A0AAP0KU75_9MAGN</name>
<dbReference type="PANTHER" id="PTHR47378:SF1">
    <property type="entry name" value="DIVINYL CHLOROPHYLLIDE A 8-VINYL-REDUCTASE, CHLOROPLASTIC"/>
    <property type="match status" value="1"/>
</dbReference>
<dbReference type="Pfam" id="PF05368">
    <property type="entry name" value="NmrA"/>
    <property type="match status" value="1"/>
</dbReference>
<dbReference type="EMBL" id="JBBNAG010000002">
    <property type="protein sequence ID" value="KAK9158686.1"/>
    <property type="molecule type" value="Genomic_DNA"/>
</dbReference>
<dbReference type="GO" id="GO:0016491">
    <property type="term" value="F:oxidoreductase activity"/>
    <property type="evidence" value="ECO:0007669"/>
    <property type="project" value="UniProtKB-KW"/>
</dbReference>
<evidence type="ECO:0000256" key="1">
    <source>
        <dbReference type="ARBA" id="ARBA00023002"/>
    </source>
</evidence>
<evidence type="ECO:0000313" key="5">
    <source>
        <dbReference type="Proteomes" id="UP001419268"/>
    </source>
</evidence>
<gene>
    <name evidence="4" type="ORF">Scep_005260</name>
</gene>
<dbReference type="InterPro" id="IPR044201">
    <property type="entry name" value="DVR-like"/>
</dbReference>
<dbReference type="InterPro" id="IPR036291">
    <property type="entry name" value="NAD(P)-bd_dom_sf"/>
</dbReference>
<evidence type="ECO:0000259" key="3">
    <source>
        <dbReference type="Pfam" id="PF05368"/>
    </source>
</evidence>
<protein>
    <recommendedName>
        <fullName evidence="3">NmrA-like domain-containing protein</fullName>
    </recommendedName>
</protein>
<comment type="caution">
    <text evidence="4">The sequence shown here is derived from an EMBL/GenBank/DDBJ whole genome shotgun (WGS) entry which is preliminary data.</text>
</comment>
<reference evidence="4 5" key="1">
    <citation type="submission" date="2024-01" db="EMBL/GenBank/DDBJ databases">
        <title>Genome assemblies of Stephania.</title>
        <authorList>
            <person name="Yang L."/>
        </authorList>
    </citation>
    <scope>NUCLEOTIDE SEQUENCE [LARGE SCALE GENOMIC DNA]</scope>
    <source>
        <strain evidence="4">JXDWG</strain>
        <tissue evidence="4">Leaf</tissue>
    </source>
</reference>
<feature type="domain" description="NmrA-like" evidence="3">
    <location>
        <begin position="104"/>
        <end position="184"/>
    </location>
</feature>
<proteinExistence type="predicted"/>
<sequence length="201" mass="22318">MSDEAAARRREIGNEQQQRRLCEAAEPRRRTQRTAAWRAAPKSGETARERKISFDGGLVLFKSSPSLSPLLISSSSLVSTIVITNPSTSPASEDIRERNPKDVNVLVVGSIGYIGKFVVKELVKRGFNVIAIAREQSGIKDKNIKEETLKQLRRANVWFSDLIKIDSLENSLESIGSPIDVVVSCITSRFGGVRDSWNIDY</sequence>
<dbReference type="PANTHER" id="PTHR47378">
    <property type="entry name" value="DIVINYL CHLOROPHYLLIDE A 8-VINYL-REDUCTASE, CHLOROPLASTIC"/>
    <property type="match status" value="1"/>
</dbReference>
<feature type="compositionally biased region" description="Basic and acidic residues" evidence="2">
    <location>
        <begin position="1"/>
        <end position="29"/>
    </location>
</feature>
<dbReference type="AlphaFoldDB" id="A0AAP0KU75"/>
<dbReference type="SUPFAM" id="SSF51735">
    <property type="entry name" value="NAD(P)-binding Rossmann-fold domains"/>
    <property type="match status" value="1"/>
</dbReference>
<accession>A0AAP0KU75</accession>
<keyword evidence="5" id="KW-1185">Reference proteome</keyword>